<feature type="region of interest" description="Disordered" evidence="1">
    <location>
        <begin position="1"/>
        <end position="22"/>
    </location>
</feature>
<evidence type="ECO:0000313" key="3">
    <source>
        <dbReference type="Proteomes" id="UP000324222"/>
    </source>
</evidence>
<gene>
    <name evidence="2" type="ORF">E2C01_049456</name>
</gene>
<dbReference type="OrthoDB" id="29098at2759"/>
<dbReference type="AlphaFoldDB" id="A0A5B7GEG7"/>
<dbReference type="EMBL" id="VSRR010013250">
    <property type="protein sequence ID" value="MPC55518.1"/>
    <property type="molecule type" value="Genomic_DNA"/>
</dbReference>
<accession>A0A5B7GEG7</accession>
<protein>
    <submittedName>
        <fullName evidence="2">Uncharacterized protein</fullName>
    </submittedName>
</protein>
<proteinExistence type="predicted"/>
<evidence type="ECO:0000256" key="1">
    <source>
        <dbReference type="SAM" id="MobiDB-lite"/>
    </source>
</evidence>
<comment type="caution">
    <text evidence="2">The sequence shown here is derived from an EMBL/GenBank/DDBJ whole genome shotgun (WGS) entry which is preliminary data.</text>
</comment>
<sequence>MPRSPSKRGQREEKDTTAPQSVARSVHKIAFINDSLLSSNSAEVVRLRNPHTDAGSMYIIDREQKAVHEIMAFDEGFRYVQ</sequence>
<reference evidence="2 3" key="1">
    <citation type="submission" date="2019-05" db="EMBL/GenBank/DDBJ databases">
        <title>Another draft genome of Portunus trituberculatus and its Hox gene families provides insights of decapod evolution.</title>
        <authorList>
            <person name="Jeong J.-H."/>
            <person name="Song I."/>
            <person name="Kim S."/>
            <person name="Choi T."/>
            <person name="Kim D."/>
            <person name="Ryu S."/>
            <person name="Kim W."/>
        </authorList>
    </citation>
    <scope>NUCLEOTIDE SEQUENCE [LARGE SCALE GENOMIC DNA]</scope>
    <source>
        <tissue evidence="2">Muscle</tissue>
    </source>
</reference>
<organism evidence="2 3">
    <name type="scientific">Portunus trituberculatus</name>
    <name type="common">Swimming crab</name>
    <name type="synonym">Neptunus trituberculatus</name>
    <dbReference type="NCBI Taxonomy" id="210409"/>
    <lineage>
        <taxon>Eukaryota</taxon>
        <taxon>Metazoa</taxon>
        <taxon>Ecdysozoa</taxon>
        <taxon>Arthropoda</taxon>
        <taxon>Crustacea</taxon>
        <taxon>Multicrustacea</taxon>
        <taxon>Malacostraca</taxon>
        <taxon>Eumalacostraca</taxon>
        <taxon>Eucarida</taxon>
        <taxon>Decapoda</taxon>
        <taxon>Pleocyemata</taxon>
        <taxon>Brachyura</taxon>
        <taxon>Eubrachyura</taxon>
        <taxon>Portunoidea</taxon>
        <taxon>Portunidae</taxon>
        <taxon>Portuninae</taxon>
        <taxon>Portunus</taxon>
    </lineage>
</organism>
<evidence type="ECO:0000313" key="2">
    <source>
        <dbReference type="EMBL" id="MPC55518.1"/>
    </source>
</evidence>
<dbReference type="Gene3D" id="2.20.25.530">
    <property type="match status" value="1"/>
</dbReference>
<dbReference type="Proteomes" id="UP000324222">
    <property type="component" value="Unassembled WGS sequence"/>
</dbReference>
<keyword evidence="3" id="KW-1185">Reference proteome</keyword>
<name>A0A5B7GEG7_PORTR</name>